<comment type="caution">
    <text evidence="6">The sequence shown here is derived from an EMBL/GenBank/DDBJ whole genome shotgun (WGS) entry which is preliminary data.</text>
</comment>
<protein>
    <recommendedName>
        <fullName evidence="8">Dehydroascorbate reductase</fullName>
    </recommendedName>
</protein>
<gene>
    <name evidence="6" type="ORF">WJX72_000344</name>
</gene>
<proteinExistence type="inferred from homology"/>
<keyword evidence="7" id="KW-1185">Reference proteome</keyword>
<accession>A0AAW1PCH4</accession>
<keyword evidence="1" id="KW-0808">Transferase</keyword>
<dbReference type="InterPro" id="IPR036249">
    <property type="entry name" value="Thioredoxin-like_sf"/>
</dbReference>
<dbReference type="EMBL" id="JALJOR010000012">
    <property type="protein sequence ID" value="KAK9807480.1"/>
    <property type="molecule type" value="Genomic_DNA"/>
</dbReference>
<dbReference type="CDD" id="cd00570">
    <property type="entry name" value="GST_N_family"/>
    <property type="match status" value="1"/>
</dbReference>
<dbReference type="InterPro" id="IPR010987">
    <property type="entry name" value="Glutathione-S-Trfase_C-like"/>
</dbReference>
<evidence type="ECO:0008006" key="8">
    <source>
        <dbReference type="Google" id="ProtNLM"/>
    </source>
</evidence>
<dbReference type="InterPro" id="IPR036282">
    <property type="entry name" value="Glutathione-S-Trfase_C_sf"/>
</dbReference>
<dbReference type="GO" id="GO:0045174">
    <property type="term" value="F:glutathione dehydrogenase (ascorbate) activity"/>
    <property type="evidence" value="ECO:0007669"/>
    <property type="project" value="UniProtKB-EC"/>
</dbReference>
<dbReference type="GO" id="GO:0033355">
    <property type="term" value="P:ascorbate glutathione cycle"/>
    <property type="evidence" value="ECO:0007669"/>
    <property type="project" value="InterPro"/>
</dbReference>
<evidence type="ECO:0000259" key="5">
    <source>
        <dbReference type="PROSITE" id="PS50405"/>
    </source>
</evidence>
<reference evidence="6 7" key="1">
    <citation type="journal article" date="2024" name="Nat. Commun.">
        <title>Phylogenomics reveals the evolutionary origins of lichenization in chlorophyte algae.</title>
        <authorList>
            <person name="Puginier C."/>
            <person name="Libourel C."/>
            <person name="Otte J."/>
            <person name="Skaloud P."/>
            <person name="Haon M."/>
            <person name="Grisel S."/>
            <person name="Petersen M."/>
            <person name="Berrin J.G."/>
            <person name="Delaux P.M."/>
            <person name="Dal Grande F."/>
            <person name="Keller J."/>
        </authorList>
    </citation>
    <scope>NUCLEOTIDE SEQUENCE [LARGE SCALE GENOMIC DNA]</scope>
    <source>
        <strain evidence="6 7">SAG 2043</strain>
    </source>
</reference>
<dbReference type="Proteomes" id="UP001489004">
    <property type="component" value="Unassembled WGS sequence"/>
</dbReference>
<dbReference type="SUPFAM" id="SSF47616">
    <property type="entry name" value="GST C-terminal domain-like"/>
    <property type="match status" value="1"/>
</dbReference>
<comment type="similarity">
    <text evidence="2">Belongs to the GST superfamily. DHAR family.</text>
</comment>
<dbReference type="Pfam" id="PF13409">
    <property type="entry name" value="GST_N_2"/>
    <property type="match status" value="1"/>
</dbReference>
<organism evidence="6 7">
    <name type="scientific">[Myrmecia] bisecta</name>
    <dbReference type="NCBI Taxonomy" id="41462"/>
    <lineage>
        <taxon>Eukaryota</taxon>
        <taxon>Viridiplantae</taxon>
        <taxon>Chlorophyta</taxon>
        <taxon>core chlorophytes</taxon>
        <taxon>Trebouxiophyceae</taxon>
        <taxon>Trebouxiales</taxon>
        <taxon>Trebouxiaceae</taxon>
        <taxon>Myrmecia</taxon>
    </lineage>
</organism>
<dbReference type="AlphaFoldDB" id="A0AAW1PCH4"/>
<dbReference type="PROSITE" id="PS50405">
    <property type="entry name" value="GST_CTER"/>
    <property type="match status" value="1"/>
</dbReference>
<evidence type="ECO:0000259" key="4">
    <source>
        <dbReference type="PROSITE" id="PS50404"/>
    </source>
</evidence>
<dbReference type="InterPro" id="IPR044627">
    <property type="entry name" value="DHAR1/2/3/4"/>
</dbReference>
<dbReference type="GO" id="GO:0016740">
    <property type="term" value="F:transferase activity"/>
    <property type="evidence" value="ECO:0007669"/>
    <property type="project" value="UniProtKB-KW"/>
</dbReference>
<dbReference type="Gene3D" id="1.20.1050.10">
    <property type="match status" value="1"/>
</dbReference>
<dbReference type="Gene3D" id="3.40.30.10">
    <property type="entry name" value="Glutaredoxin"/>
    <property type="match status" value="1"/>
</dbReference>
<sequence length="289" mass="33184">MGVTGKAVRRCPKLVPHFDWSTNSLAPAKESSEICLYQQRSRAAGPHTFRVKLVRAQTARRFSHTAMAQAAAYDVYVKGSPEKNELGDCPFSHRVMLTLEEKQVPYHKNLLDEKKMPDWIEEKFGKKQIPFIQIKETGEWMLDSDKIVPFLEEKHPQPKLGTPDTCPQLAQDLFPTAFMEFLKSSGSEQKEKEAALVAQLKEINDFLEKNGPYIGGQNVCAADMQKAPQLYHIKVGTKAIKDWEWPAEFTALSAYLQRMMERPSWKHTYYTEKYVADGWKLKLKEQSEQ</sequence>
<dbReference type="PROSITE" id="PS50404">
    <property type="entry name" value="GST_NTER"/>
    <property type="match status" value="1"/>
</dbReference>
<evidence type="ECO:0000256" key="1">
    <source>
        <dbReference type="ARBA" id="ARBA00022679"/>
    </source>
</evidence>
<dbReference type="PANTHER" id="PTHR44420">
    <property type="entry name" value="GLUTATHIONE S-TRANSFERASE DHAR2-RELATED"/>
    <property type="match status" value="1"/>
</dbReference>
<name>A0AAW1PCH4_9CHLO</name>
<evidence type="ECO:0000313" key="7">
    <source>
        <dbReference type="Proteomes" id="UP001489004"/>
    </source>
</evidence>
<comment type="catalytic activity">
    <reaction evidence="3">
        <text>L-dehydroascorbate + 2 glutathione = glutathione disulfide + L-ascorbate</text>
        <dbReference type="Rhea" id="RHEA:24424"/>
        <dbReference type="ChEBI" id="CHEBI:38290"/>
        <dbReference type="ChEBI" id="CHEBI:57925"/>
        <dbReference type="ChEBI" id="CHEBI:58297"/>
        <dbReference type="ChEBI" id="CHEBI:58539"/>
        <dbReference type="EC" id="1.8.5.1"/>
    </reaction>
</comment>
<evidence type="ECO:0000313" key="6">
    <source>
        <dbReference type="EMBL" id="KAK9807480.1"/>
    </source>
</evidence>
<evidence type="ECO:0000256" key="3">
    <source>
        <dbReference type="ARBA" id="ARBA00049544"/>
    </source>
</evidence>
<dbReference type="SUPFAM" id="SSF52833">
    <property type="entry name" value="Thioredoxin-like"/>
    <property type="match status" value="1"/>
</dbReference>
<evidence type="ECO:0000256" key="2">
    <source>
        <dbReference type="ARBA" id="ARBA00024194"/>
    </source>
</evidence>
<feature type="domain" description="GST N-terminal" evidence="4">
    <location>
        <begin position="79"/>
        <end position="159"/>
    </location>
</feature>
<dbReference type="InterPro" id="IPR004045">
    <property type="entry name" value="Glutathione_S-Trfase_N"/>
</dbReference>
<dbReference type="PANTHER" id="PTHR44420:SF2">
    <property type="entry name" value="GLUTATHIONE S-TRANSFERASE DHAR2-RELATED"/>
    <property type="match status" value="1"/>
</dbReference>
<feature type="domain" description="GST C-terminal" evidence="5">
    <location>
        <begin position="155"/>
        <end position="281"/>
    </location>
</feature>